<name>A0AAV8RMV8_ENSVE</name>
<evidence type="ECO:0000256" key="1">
    <source>
        <dbReference type="SAM" id="SignalP"/>
    </source>
</evidence>
<dbReference type="EMBL" id="JAQQAF010000002">
    <property type="protein sequence ID" value="KAJ8506541.1"/>
    <property type="molecule type" value="Genomic_DNA"/>
</dbReference>
<reference evidence="2 3" key="1">
    <citation type="submission" date="2022-12" db="EMBL/GenBank/DDBJ databases">
        <title>Chromosome-scale assembly of the Ensete ventricosum genome.</title>
        <authorList>
            <person name="Dussert Y."/>
            <person name="Stocks J."/>
            <person name="Wendawek A."/>
            <person name="Woldeyes F."/>
            <person name="Nichols R.A."/>
            <person name="Borrell J.S."/>
        </authorList>
    </citation>
    <scope>NUCLEOTIDE SEQUENCE [LARGE SCALE GENOMIC DNA]</scope>
    <source>
        <strain evidence="3">cv. Maze</strain>
        <tissue evidence="2">Seeds</tissue>
    </source>
</reference>
<keyword evidence="1" id="KW-0732">Signal</keyword>
<protein>
    <submittedName>
        <fullName evidence="2">Uncharacterized protein</fullName>
    </submittedName>
</protein>
<dbReference type="Proteomes" id="UP001222027">
    <property type="component" value="Unassembled WGS sequence"/>
</dbReference>
<accession>A0AAV8RMV8</accession>
<evidence type="ECO:0000313" key="3">
    <source>
        <dbReference type="Proteomes" id="UP001222027"/>
    </source>
</evidence>
<proteinExistence type="predicted"/>
<gene>
    <name evidence="2" type="ORF">OPV22_007427</name>
</gene>
<evidence type="ECO:0000313" key="2">
    <source>
        <dbReference type="EMBL" id="KAJ8506541.1"/>
    </source>
</evidence>
<organism evidence="2 3">
    <name type="scientific">Ensete ventricosum</name>
    <name type="common">Abyssinian banana</name>
    <name type="synonym">Musa ensete</name>
    <dbReference type="NCBI Taxonomy" id="4639"/>
    <lineage>
        <taxon>Eukaryota</taxon>
        <taxon>Viridiplantae</taxon>
        <taxon>Streptophyta</taxon>
        <taxon>Embryophyta</taxon>
        <taxon>Tracheophyta</taxon>
        <taxon>Spermatophyta</taxon>
        <taxon>Magnoliopsida</taxon>
        <taxon>Liliopsida</taxon>
        <taxon>Zingiberales</taxon>
        <taxon>Musaceae</taxon>
        <taxon>Ensete</taxon>
    </lineage>
</organism>
<sequence>MATAALLLQKLLLLLMVLLLASGALISTMEAVNVQPCFRGHEGTPGTATSMALASSSSPTQVMTSASTLKRWKLF</sequence>
<keyword evidence="3" id="KW-1185">Reference proteome</keyword>
<comment type="caution">
    <text evidence="2">The sequence shown here is derived from an EMBL/GenBank/DDBJ whole genome shotgun (WGS) entry which is preliminary data.</text>
</comment>
<dbReference type="AlphaFoldDB" id="A0AAV8RMV8"/>
<feature type="chain" id="PRO_5043317001" evidence="1">
    <location>
        <begin position="24"/>
        <end position="75"/>
    </location>
</feature>
<feature type="signal peptide" evidence="1">
    <location>
        <begin position="1"/>
        <end position="23"/>
    </location>
</feature>